<dbReference type="AlphaFoldDB" id="A0AAV5VDU8"/>
<comment type="caution">
    <text evidence="1">The sequence shown here is derived from an EMBL/GenBank/DDBJ whole genome shotgun (WGS) entry which is preliminary data.</text>
</comment>
<evidence type="ECO:0000313" key="1">
    <source>
        <dbReference type="EMBL" id="GMT16619.1"/>
    </source>
</evidence>
<dbReference type="Proteomes" id="UP001432322">
    <property type="component" value="Unassembled WGS sequence"/>
</dbReference>
<proteinExistence type="predicted"/>
<keyword evidence="2" id="KW-1185">Reference proteome</keyword>
<name>A0AAV5VDU8_9BILA</name>
<protein>
    <submittedName>
        <fullName evidence="1">Uncharacterized protein</fullName>
    </submittedName>
</protein>
<reference evidence="1" key="1">
    <citation type="submission" date="2023-10" db="EMBL/GenBank/DDBJ databases">
        <title>Genome assembly of Pristionchus species.</title>
        <authorList>
            <person name="Yoshida K."/>
            <person name="Sommer R.J."/>
        </authorList>
    </citation>
    <scope>NUCLEOTIDE SEQUENCE</scope>
    <source>
        <strain evidence="1">RS5133</strain>
    </source>
</reference>
<feature type="non-terminal residue" evidence="1">
    <location>
        <position position="101"/>
    </location>
</feature>
<accession>A0AAV5VDU8</accession>
<sequence>VIFGTIFYPNLRQRSLRCSGTRFLRSRIRSAFGGDRLGLRSRRADAVQHRVTVLLLLESERRLLVAAGAAACADAAKVADDLWNDAGEDEYGDRADERDVD</sequence>
<dbReference type="EMBL" id="BTSY01000002">
    <property type="protein sequence ID" value="GMT16619.1"/>
    <property type="molecule type" value="Genomic_DNA"/>
</dbReference>
<gene>
    <name evidence="1" type="ORF">PFISCL1PPCAC_7916</name>
</gene>
<organism evidence="1 2">
    <name type="scientific">Pristionchus fissidentatus</name>
    <dbReference type="NCBI Taxonomy" id="1538716"/>
    <lineage>
        <taxon>Eukaryota</taxon>
        <taxon>Metazoa</taxon>
        <taxon>Ecdysozoa</taxon>
        <taxon>Nematoda</taxon>
        <taxon>Chromadorea</taxon>
        <taxon>Rhabditida</taxon>
        <taxon>Rhabditina</taxon>
        <taxon>Diplogasteromorpha</taxon>
        <taxon>Diplogasteroidea</taxon>
        <taxon>Neodiplogasteridae</taxon>
        <taxon>Pristionchus</taxon>
    </lineage>
</organism>
<evidence type="ECO:0000313" key="2">
    <source>
        <dbReference type="Proteomes" id="UP001432322"/>
    </source>
</evidence>
<feature type="non-terminal residue" evidence="1">
    <location>
        <position position="1"/>
    </location>
</feature>